<dbReference type="PROSITE" id="PS50931">
    <property type="entry name" value="HTH_LYSR"/>
    <property type="match status" value="1"/>
</dbReference>
<reference evidence="7 8" key="1">
    <citation type="submission" date="2018-02" db="EMBL/GenBank/DDBJ databases">
        <title>8 Nocardia nova and 1 Nocardia cyriacigeorgica strain used for evolution to TMP-SMX.</title>
        <authorList>
            <person name="Mehta H."/>
            <person name="Weng J."/>
            <person name="Shamoo Y."/>
        </authorList>
    </citation>
    <scope>NUCLEOTIDE SEQUENCE [LARGE SCALE GENOMIC DNA]</scope>
    <source>
        <strain evidence="7 8">ATCC 33727</strain>
    </source>
</reference>
<dbReference type="PANTHER" id="PTHR30346">
    <property type="entry name" value="TRANSCRIPTIONAL DUAL REGULATOR HCAR-RELATED"/>
    <property type="match status" value="1"/>
</dbReference>
<dbReference type="GO" id="GO:0003677">
    <property type="term" value="F:DNA binding"/>
    <property type="evidence" value="ECO:0007669"/>
    <property type="project" value="UniProtKB-KW"/>
</dbReference>
<dbReference type="Pfam" id="PF03466">
    <property type="entry name" value="LysR_substrate"/>
    <property type="match status" value="1"/>
</dbReference>
<dbReference type="InterPro" id="IPR036390">
    <property type="entry name" value="WH_DNA-bd_sf"/>
</dbReference>
<gene>
    <name evidence="7" type="ORF">C8259_20175</name>
</gene>
<comment type="caution">
    <text evidence="7">The sequence shown here is derived from an EMBL/GenBank/DDBJ whole genome shotgun (WGS) entry which is preliminary data.</text>
</comment>
<dbReference type="GO" id="GO:0003700">
    <property type="term" value="F:DNA-binding transcription factor activity"/>
    <property type="evidence" value="ECO:0007669"/>
    <property type="project" value="InterPro"/>
</dbReference>
<dbReference type="AlphaFoldDB" id="A0A2T2Z0U0"/>
<protein>
    <submittedName>
        <fullName evidence="7">LysR family transcriptional regulator</fullName>
    </submittedName>
</protein>
<dbReference type="InterPro" id="IPR000847">
    <property type="entry name" value="LysR_HTH_N"/>
</dbReference>
<keyword evidence="3" id="KW-0238">DNA-binding</keyword>
<dbReference type="Pfam" id="PF00126">
    <property type="entry name" value="HTH_1"/>
    <property type="match status" value="1"/>
</dbReference>
<evidence type="ECO:0000259" key="6">
    <source>
        <dbReference type="PROSITE" id="PS50931"/>
    </source>
</evidence>
<keyword evidence="4" id="KW-0010">Activator</keyword>
<dbReference type="Gene3D" id="1.10.10.10">
    <property type="entry name" value="Winged helix-like DNA-binding domain superfamily/Winged helix DNA-binding domain"/>
    <property type="match status" value="1"/>
</dbReference>
<keyword evidence="2" id="KW-0805">Transcription regulation</keyword>
<dbReference type="SUPFAM" id="SSF53850">
    <property type="entry name" value="Periplasmic binding protein-like II"/>
    <property type="match status" value="1"/>
</dbReference>
<keyword evidence="5" id="KW-0804">Transcription</keyword>
<organism evidence="7 8">
    <name type="scientific">Nocardia nova</name>
    <dbReference type="NCBI Taxonomy" id="37330"/>
    <lineage>
        <taxon>Bacteria</taxon>
        <taxon>Bacillati</taxon>
        <taxon>Actinomycetota</taxon>
        <taxon>Actinomycetes</taxon>
        <taxon>Mycobacteriales</taxon>
        <taxon>Nocardiaceae</taxon>
        <taxon>Nocardia</taxon>
    </lineage>
</organism>
<name>A0A2T2Z0U0_9NOCA</name>
<dbReference type="GO" id="GO:0032993">
    <property type="term" value="C:protein-DNA complex"/>
    <property type="evidence" value="ECO:0007669"/>
    <property type="project" value="TreeGrafter"/>
</dbReference>
<evidence type="ECO:0000313" key="8">
    <source>
        <dbReference type="Proteomes" id="UP000241647"/>
    </source>
</evidence>
<dbReference type="Gene3D" id="3.40.190.10">
    <property type="entry name" value="Periplasmic binding protein-like II"/>
    <property type="match status" value="2"/>
</dbReference>
<evidence type="ECO:0000256" key="3">
    <source>
        <dbReference type="ARBA" id="ARBA00023125"/>
    </source>
</evidence>
<evidence type="ECO:0000256" key="5">
    <source>
        <dbReference type="ARBA" id="ARBA00023163"/>
    </source>
</evidence>
<feature type="domain" description="HTH lysR-type" evidence="6">
    <location>
        <begin position="9"/>
        <end position="61"/>
    </location>
</feature>
<evidence type="ECO:0000313" key="7">
    <source>
        <dbReference type="EMBL" id="PSR61364.1"/>
    </source>
</evidence>
<comment type="similarity">
    <text evidence="1">Belongs to the LysR transcriptional regulatory family.</text>
</comment>
<dbReference type="FunFam" id="1.10.10.10:FF:000001">
    <property type="entry name" value="LysR family transcriptional regulator"/>
    <property type="match status" value="1"/>
</dbReference>
<dbReference type="RefSeq" id="WP_063031195.1">
    <property type="nucleotide sequence ID" value="NZ_PYHS01000010.1"/>
</dbReference>
<dbReference type="Proteomes" id="UP000241647">
    <property type="component" value="Unassembled WGS sequence"/>
</dbReference>
<dbReference type="InterPro" id="IPR036388">
    <property type="entry name" value="WH-like_DNA-bd_sf"/>
</dbReference>
<dbReference type="SUPFAM" id="SSF46785">
    <property type="entry name" value="Winged helix' DNA-binding domain"/>
    <property type="match status" value="1"/>
</dbReference>
<evidence type="ECO:0000256" key="4">
    <source>
        <dbReference type="ARBA" id="ARBA00023159"/>
    </source>
</evidence>
<dbReference type="InterPro" id="IPR005119">
    <property type="entry name" value="LysR_subst-bd"/>
</dbReference>
<proteinExistence type="inferred from homology"/>
<evidence type="ECO:0000256" key="1">
    <source>
        <dbReference type="ARBA" id="ARBA00009437"/>
    </source>
</evidence>
<evidence type="ECO:0000256" key="2">
    <source>
        <dbReference type="ARBA" id="ARBA00023015"/>
    </source>
</evidence>
<sequence length="314" mass="32927">MGEFTVLGLRVVREAARCGSFSGAADRLGYTQSAVSRQISLMEQAAGHPLFERHARGAAPTAAGQIVVRQAETVLAELDSTREQLDRLTAGPPATVRVGAFSTAMAALVPRAVAATSARVPLREGTSPRLLTAIARGRLDLAVVTETGPLPDDVEGELLLDDPLLVAVAPSHRLAGRISAAPAEFRGERWIAGSAEHGSTLLGAWRDSRHEPDIAFVARDWVAKWGLVAAGSGITVVPGIAVPVVPANIALLRIDHPAAVRPTRVVHNSARNAATSAATRAFIEALRDAAAVLTNEMRGRLRPIAAGSRTNSQS</sequence>
<dbReference type="PANTHER" id="PTHR30346:SF29">
    <property type="entry name" value="LYSR SUBSTRATE-BINDING"/>
    <property type="match status" value="1"/>
</dbReference>
<accession>A0A2T2Z0U0</accession>
<dbReference type="EMBL" id="PYHS01000010">
    <property type="protein sequence ID" value="PSR61364.1"/>
    <property type="molecule type" value="Genomic_DNA"/>
</dbReference>
<dbReference type="PRINTS" id="PR00039">
    <property type="entry name" value="HTHLYSR"/>
</dbReference>